<feature type="transmembrane region" description="Helical" evidence="16">
    <location>
        <begin position="315"/>
        <end position="334"/>
    </location>
</feature>
<evidence type="ECO:0000256" key="2">
    <source>
        <dbReference type="ARBA" id="ARBA00022676"/>
    </source>
</evidence>
<organism evidence="17 18">
    <name type="scientific">Desulfurobacterium pacificum</name>
    <dbReference type="NCBI Taxonomy" id="240166"/>
    <lineage>
        <taxon>Bacteria</taxon>
        <taxon>Pseudomonadati</taxon>
        <taxon>Aquificota</taxon>
        <taxon>Aquificia</taxon>
        <taxon>Desulfurobacteriales</taxon>
        <taxon>Desulfurobacteriaceae</taxon>
        <taxon>Desulfurobacterium</taxon>
    </lineage>
</organism>
<feature type="transmembrane region" description="Helical" evidence="16">
    <location>
        <begin position="110"/>
        <end position="134"/>
    </location>
</feature>
<feature type="transmembrane region" description="Helical" evidence="16">
    <location>
        <begin position="146"/>
        <end position="164"/>
    </location>
</feature>
<gene>
    <name evidence="17" type="ORF">SAMN06265339_0142</name>
</gene>
<keyword evidence="3" id="KW-0808">Transferase</keyword>
<keyword evidence="6" id="KW-0573">Peptidoglycan synthesis</keyword>
<feature type="transmembrane region" description="Helical" evidence="16">
    <location>
        <begin position="346"/>
        <end position="370"/>
    </location>
</feature>
<evidence type="ECO:0000256" key="16">
    <source>
        <dbReference type="SAM" id="Phobius"/>
    </source>
</evidence>
<dbReference type="Proteomes" id="UP001157911">
    <property type="component" value="Unassembled WGS sequence"/>
</dbReference>
<sequence>MNYKDLRRFYAFSIFFLALILSIAGIVFVYTGSYFYCVKHGLHPYTYALKQALALFAGVVVALSIYRYFDYRTIASNRKLLWGVYFVAIFLLIAVLLFGKEINNSKSWIYIAGFSLQPAEIAKVLVIIFVSGYIKYKWYEIQRKPSVFVGFLFLAFFPVLLILLEKDLGSAMILSIVIFAILFVTELSFKYILYPVLIGFVMFVVAVVTAPYRIARIKMLLSPADYYHAAGKYSSYQLVQAFVAFAKGGLLGMGLGQGAQSKFLFLTFSFSDFMYAHIAEETGVVGAAIVLLAFFAILYFGISIANGTDEKVGKFMALGLTLYIFLQAIVHMGVNMGLLPTTGITLPFLSMGGTSLLSMFIAVGFLMNIAKFLPDESRTSYELVEKGRYA</sequence>
<evidence type="ECO:0000256" key="3">
    <source>
        <dbReference type="ARBA" id="ARBA00022679"/>
    </source>
</evidence>
<dbReference type="InterPro" id="IPR001182">
    <property type="entry name" value="FtsW/RodA"/>
</dbReference>
<evidence type="ECO:0000256" key="5">
    <source>
        <dbReference type="ARBA" id="ARBA00022960"/>
    </source>
</evidence>
<dbReference type="PANTHER" id="PTHR30474:SF2">
    <property type="entry name" value="PEPTIDOGLYCAN GLYCOSYLTRANSFERASE FTSW-RELATED"/>
    <property type="match status" value="1"/>
</dbReference>
<feature type="transmembrane region" description="Helical" evidence="16">
    <location>
        <begin position="170"/>
        <end position="189"/>
    </location>
</feature>
<evidence type="ECO:0000313" key="18">
    <source>
        <dbReference type="Proteomes" id="UP001157911"/>
    </source>
</evidence>
<dbReference type="PANTHER" id="PTHR30474">
    <property type="entry name" value="CELL CYCLE PROTEIN"/>
    <property type="match status" value="1"/>
</dbReference>
<evidence type="ECO:0000256" key="15">
    <source>
        <dbReference type="ARBA" id="ARBA00049902"/>
    </source>
</evidence>
<reference evidence="17 18" key="1">
    <citation type="submission" date="2017-05" db="EMBL/GenBank/DDBJ databases">
        <authorList>
            <person name="Varghese N."/>
            <person name="Submissions S."/>
        </authorList>
    </citation>
    <scope>NUCLEOTIDE SEQUENCE [LARGE SCALE GENOMIC DNA]</scope>
    <source>
        <strain evidence="17 18">DSM 15522</strain>
    </source>
</reference>
<dbReference type="RefSeq" id="WP_283399653.1">
    <property type="nucleotide sequence ID" value="NZ_FXUB01000001.1"/>
</dbReference>
<evidence type="ECO:0000256" key="14">
    <source>
        <dbReference type="ARBA" id="ARBA00044770"/>
    </source>
</evidence>
<protein>
    <recommendedName>
        <fullName evidence="12">Probable peptidoglycan glycosyltransferase FtsW</fullName>
        <ecNumber evidence="14">2.4.99.28</ecNumber>
    </recommendedName>
    <alternativeName>
        <fullName evidence="13">Cell division protein FtsW</fullName>
    </alternativeName>
    <alternativeName>
        <fullName evidence="10">Cell wall polymerase</fullName>
    </alternativeName>
    <alternativeName>
        <fullName evidence="9">Peptidoglycan polymerase</fullName>
    </alternativeName>
</protein>
<feature type="transmembrane region" description="Helical" evidence="16">
    <location>
        <begin position="284"/>
        <end position="303"/>
    </location>
</feature>
<dbReference type="Pfam" id="PF01098">
    <property type="entry name" value="FTSW_RODA_SPOVE"/>
    <property type="match status" value="1"/>
</dbReference>
<feature type="transmembrane region" description="Helical" evidence="16">
    <location>
        <begin position="12"/>
        <end position="36"/>
    </location>
</feature>
<comment type="caution">
    <text evidence="17">The sequence shown here is derived from an EMBL/GenBank/DDBJ whole genome shotgun (WGS) entry which is preliminary data.</text>
</comment>
<name>A0ABY1N9X9_9BACT</name>
<evidence type="ECO:0000313" key="17">
    <source>
        <dbReference type="EMBL" id="SMP03731.1"/>
    </source>
</evidence>
<evidence type="ECO:0000256" key="7">
    <source>
        <dbReference type="ARBA" id="ARBA00022989"/>
    </source>
</evidence>
<evidence type="ECO:0000256" key="1">
    <source>
        <dbReference type="ARBA" id="ARBA00004141"/>
    </source>
</evidence>
<keyword evidence="7 16" id="KW-1133">Transmembrane helix</keyword>
<comment type="similarity">
    <text evidence="11">Belongs to the SEDS family. FtsW subfamily.</text>
</comment>
<keyword evidence="2" id="KW-0328">Glycosyltransferase</keyword>
<evidence type="ECO:0000256" key="11">
    <source>
        <dbReference type="ARBA" id="ARBA00038053"/>
    </source>
</evidence>
<feature type="transmembrane region" description="Helical" evidence="16">
    <location>
        <begin position="196"/>
        <end position="215"/>
    </location>
</feature>
<comment type="catalytic activity">
    <reaction evidence="15">
        <text>[GlcNAc-(1-&gt;4)-Mur2Ac(oyl-L-Ala-gamma-D-Glu-L-Lys-D-Ala-D-Ala)](n)-di-trans,octa-cis-undecaprenyl diphosphate + beta-D-GlcNAc-(1-&gt;4)-Mur2Ac(oyl-L-Ala-gamma-D-Glu-L-Lys-D-Ala-D-Ala)-di-trans,octa-cis-undecaprenyl diphosphate = [GlcNAc-(1-&gt;4)-Mur2Ac(oyl-L-Ala-gamma-D-Glu-L-Lys-D-Ala-D-Ala)](n+1)-di-trans,octa-cis-undecaprenyl diphosphate + di-trans,octa-cis-undecaprenyl diphosphate + H(+)</text>
        <dbReference type="Rhea" id="RHEA:23708"/>
        <dbReference type="Rhea" id="RHEA-COMP:9602"/>
        <dbReference type="Rhea" id="RHEA-COMP:9603"/>
        <dbReference type="ChEBI" id="CHEBI:15378"/>
        <dbReference type="ChEBI" id="CHEBI:58405"/>
        <dbReference type="ChEBI" id="CHEBI:60033"/>
        <dbReference type="ChEBI" id="CHEBI:78435"/>
        <dbReference type="EC" id="2.4.99.28"/>
    </reaction>
</comment>
<keyword evidence="5" id="KW-0133">Cell shape</keyword>
<keyword evidence="4 16" id="KW-0812">Transmembrane</keyword>
<feature type="transmembrane region" description="Helical" evidence="16">
    <location>
        <begin position="80"/>
        <end position="98"/>
    </location>
</feature>
<keyword evidence="18" id="KW-1185">Reference proteome</keyword>
<keyword evidence="17" id="KW-0132">Cell division</keyword>
<feature type="transmembrane region" description="Helical" evidence="16">
    <location>
        <begin position="48"/>
        <end position="68"/>
    </location>
</feature>
<evidence type="ECO:0000256" key="6">
    <source>
        <dbReference type="ARBA" id="ARBA00022984"/>
    </source>
</evidence>
<comment type="subcellular location">
    <subcellularLocation>
        <location evidence="1">Membrane</location>
        <topology evidence="1">Multi-pass membrane protein</topology>
    </subcellularLocation>
</comment>
<dbReference type="GO" id="GO:0051301">
    <property type="term" value="P:cell division"/>
    <property type="evidence" value="ECO:0007669"/>
    <property type="project" value="UniProtKB-KW"/>
</dbReference>
<dbReference type="EC" id="2.4.99.28" evidence="14"/>
<evidence type="ECO:0000256" key="13">
    <source>
        <dbReference type="ARBA" id="ARBA00041418"/>
    </source>
</evidence>
<keyword evidence="8 16" id="KW-0472">Membrane</keyword>
<evidence type="ECO:0000256" key="10">
    <source>
        <dbReference type="ARBA" id="ARBA00033270"/>
    </source>
</evidence>
<proteinExistence type="inferred from homology"/>
<evidence type="ECO:0000256" key="12">
    <source>
        <dbReference type="ARBA" id="ARBA00041185"/>
    </source>
</evidence>
<accession>A0ABY1N9X9</accession>
<evidence type="ECO:0000256" key="4">
    <source>
        <dbReference type="ARBA" id="ARBA00022692"/>
    </source>
</evidence>
<keyword evidence="17" id="KW-0131">Cell cycle</keyword>
<evidence type="ECO:0000256" key="8">
    <source>
        <dbReference type="ARBA" id="ARBA00023136"/>
    </source>
</evidence>
<dbReference type="EMBL" id="FXUB01000001">
    <property type="protein sequence ID" value="SMP03731.1"/>
    <property type="molecule type" value="Genomic_DNA"/>
</dbReference>
<evidence type="ECO:0000256" key="9">
    <source>
        <dbReference type="ARBA" id="ARBA00032370"/>
    </source>
</evidence>